<dbReference type="OrthoDB" id="6021021at2759"/>
<keyword evidence="9 11" id="KW-0739">Sodium transport</keyword>
<accession>A0A7J7KK43</accession>
<dbReference type="Gene3D" id="2.60.470.10">
    <property type="entry name" value="Acid-sensing ion channels like domains"/>
    <property type="match status" value="1"/>
</dbReference>
<keyword evidence="3 11" id="KW-0894">Sodium channel</keyword>
<dbReference type="InterPro" id="IPR001873">
    <property type="entry name" value="ENaC"/>
</dbReference>
<evidence type="ECO:0000256" key="2">
    <source>
        <dbReference type="ARBA" id="ARBA00022448"/>
    </source>
</evidence>
<dbReference type="GO" id="GO:0005886">
    <property type="term" value="C:plasma membrane"/>
    <property type="evidence" value="ECO:0007669"/>
    <property type="project" value="TreeGrafter"/>
</dbReference>
<comment type="similarity">
    <text evidence="11">Belongs to the amiloride-sensitive sodium channel (TC 1.A.6) family.</text>
</comment>
<keyword evidence="6" id="KW-0915">Sodium</keyword>
<evidence type="ECO:0000256" key="5">
    <source>
        <dbReference type="ARBA" id="ARBA00022989"/>
    </source>
</evidence>
<sequence>MKEKFGDVLADFAETTTAHAPPKIMTHKHILSKLFWGFLFLIGIGTFVFFSQELIRSFVSFETTTDIELKFSVLEFPAVTFCNQNQFRADRVPEDIQTLVAEFLEAKRADMFGGKDKYDSFRNPALKSGRRRKKRSVEYALTEQEITIVEDMEGFYHPPNADDFQNMSWFDNYGDVSSEKSILLNLTQYISQYTEEDLIEAGHDIGEMLQECVFMGKTCGPEDFYHFYDNKYGNCYTFNSGMDKAVARITNPGTSFGMNSLFNKMVLYIQNFKCFLFLLVQLV</sequence>
<organism evidence="13 14">
    <name type="scientific">Bugula neritina</name>
    <name type="common">Brown bryozoan</name>
    <name type="synonym">Sertularia neritina</name>
    <dbReference type="NCBI Taxonomy" id="10212"/>
    <lineage>
        <taxon>Eukaryota</taxon>
        <taxon>Metazoa</taxon>
        <taxon>Spiralia</taxon>
        <taxon>Lophotrochozoa</taxon>
        <taxon>Bryozoa</taxon>
        <taxon>Gymnolaemata</taxon>
        <taxon>Cheilostomatida</taxon>
        <taxon>Flustrina</taxon>
        <taxon>Buguloidea</taxon>
        <taxon>Bugulidae</taxon>
        <taxon>Bugula</taxon>
    </lineage>
</organism>
<keyword evidence="7 11" id="KW-0406">Ion transport</keyword>
<evidence type="ECO:0000256" key="3">
    <source>
        <dbReference type="ARBA" id="ARBA00022461"/>
    </source>
</evidence>
<keyword evidence="14" id="KW-1185">Reference proteome</keyword>
<keyword evidence="5 12" id="KW-1133">Transmembrane helix</keyword>
<protein>
    <submittedName>
        <fullName evidence="13">SCNN1D</fullName>
    </submittedName>
</protein>
<keyword evidence="2 11" id="KW-0813">Transport</keyword>
<evidence type="ECO:0000256" key="9">
    <source>
        <dbReference type="ARBA" id="ARBA00023201"/>
    </source>
</evidence>
<evidence type="ECO:0000256" key="6">
    <source>
        <dbReference type="ARBA" id="ARBA00023053"/>
    </source>
</evidence>
<comment type="subcellular location">
    <subcellularLocation>
        <location evidence="1">Membrane</location>
        <topology evidence="1">Multi-pass membrane protein</topology>
    </subcellularLocation>
</comment>
<keyword evidence="4 11" id="KW-0812">Transmembrane</keyword>
<evidence type="ECO:0000313" key="14">
    <source>
        <dbReference type="Proteomes" id="UP000593567"/>
    </source>
</evidence>
<reference evidence="13" key="1">
    <citation type="submission" date="2020-06" db="EMBL/GenBank/DDBJ databases">
        <title>Draft genome of Bugula neritina, a colonial animal packing powerful symbionts and potential medicines.</title>
        <authorList>
            <person name="Rayko M."/>
        </authorList>
    </citation>
    <scope>NUCLEOTIDE SEQUENCE [LARGE SCALE GENOMIC DNA]</scope>
    <source>
        <strain evidence="13">Kwan_BN1</strain>
    </source>
</reference>
<evidence type="ECO:0000256" key="8">
    <source>
        <dbReference type="ARBA" id="ARBA00023136"/>
    </source>
</evidence>
<feature type="transmembrane region" description="Helical" evidence="12">
    <location>
        <begin position="30"/>
        <end position="50"/>
    </location>
</feature>
<evidence type="ECO:0000256" key="11">
    <source>
        <dbReference type="RuleBase" id="RU000679"/>
    </source>
</evidence>
<evidence type="ECO:0000256" key="1">
    <source>
        <dbReference type="ARBA" id="ARBA00004141"/>
    </source>
</evidence>
<dbReference type="EMBL" id="VXIV02000527">
    <property type="protein sequence ID" value="KAF6037706.1"/>
    <property type="molecule type" value="Genomic_DNA"/>
</dbReference>
<dbReference type="PANTHER" id="PTHR11690:SF248">
    <property type="entry name" value="PICKPOCKET 17, ISOFORM A"/>
    <property type="match status" value="1"/>
</dbReference>
<evidence type="ECO:0000256" key="12">
    <source>
        <dbReference type="SAM" id="Phobius"/>
    </source>
</evidence>
<name>A0A7J7KK43_BUGNE</name>
<dbReference type="PANTHER" id="PTHR11690">
    <property type="entry name" value="AMILORIDE-SENSITIVE SODIUM CHANNEL-RELATED"/>
    <property type="match status" value="1"/>
</dbReference>
<comment type="caution">
    <text evidence="13">The sequence shown here is derived from an EMBL/GenBank/DDBJ whole genome shotgun (WGS) entry which is preliminary data.</text>
</comment>
<gene>
    <name evidence="13" type="ORF">EB796_003968</name>
</gene>
<keyword evidence="8 12" id="KW-0472">Membrane</keyword>
<dbReference type="GO" id="GO:0015280">
    <property type="term" value="F:ligand-gated sodium channel activity"/>
    <property type="evidence" value="ECO:0007669"/>
    <property type="project" value="TreeGrafter"/>
</dbReference>
<dbReference type="PRINTS" id="PR01078">
    <property type="entry name" value="AMINACHANNEL"/>
</dbReference>
<dbReference type="Pfam" id="PF00858">
    <property type="entry name" value="ASC"/>
    <property type="match status" value="1"/>
</dbReference>
<evidence type="ECO:0000256" key="4">
    <source>
        <dbReference type="ARBA" id="ARBA00022692"/>
    </source>
</evidence>
<dbReference type="Proteomes" id="UP000593567">
    <property type="component" value="Unassembled WGS sequence"/>
</dbReference>
<evidence type="ECO:0000256" key="7">
    <source>
        <dbReference type="ARBA" id="ARBA00023065"/>
    </source>
</evidence>
<dbReference type="AlphaFoldDB" id="A0A7J7KK43"/>
<proteinExistence type="inferred from homology"/>
<evidence type="ECO:0000256" key="10">
    <source>
        <dbReference type="ARBA" id="ARBA00023303"/>
    </source>
</evidence>
<keyword evidence="10 11" id="KW-0407">Ion channel</keyword>
<evidence type="ECO:0000313" key="13">
    <source>
        <dbReference type="EMBL" id="KAF6037706.1"/>
    </source>
</evidence>